<evidence type="ECO:0008006" key="4">
    <source>
        <dbReference type="Google" id="ProtNLM"/>
    </source>
</evidence>
<dbReference type="EMBL" id="JAAMOW010000008">
    <property type="protein sequence ID" value="NGY06353.1"/>
    <property type="molecule type" value="Genomic_DNA"/>
</dbReference>
<accession>A0A6M2BW35</accession>
<evidence type="ECO:0000313" key="2">
    <source>
        <dbReference type="EMBL" id="NGY06353.1"/>
    </source>
</evidence>
<dbReference type="PROSITE" id="PS51257">
    <property type="entry name" value="PROKAR_LIPOPROTEIN"/>
    <property type="match status" value="1"/>
</dbReference>
<organism evidence="2 3">
    <name type="scientific">Solimonas terrae</name>
    <dbReference type="NCBI Taxonomy" id="1396819"/>
    <lineage>
        <taxon>Bacteria</taxon>
        <taxon>Pseudomonadati</taxon>
        <taxon>Pseudomonadota</taxon>
        <taxon>Gammaproteobacteria</taxon>
        <taxon>Nevskiales</taxon>
        <taxon>Nevskiaceae</taxon>
        <taxon>Solimonas</taxon>
    </lineage>
</organism>
<dbReference type="AlphaFoldDB" id="A0A6M2BW35"/>
<keyword evidence="3" id="KW-1185">Reference proteome</keyword>
<name>A0A6M2BW35_9GAMM</name>
<feature type="region of interest" description="Disordered" evidence="1">
    <location>
        <begin position="1"/>
        <end position="21"/>
    </location>
</feature>
<dbReference type="Proteomes" id="UP000472676">
    <property type="component" value="Unassembled WGS sequence"/>
</dbReference>
<proteinExistence type="predicted"/>
<dbReference type="RefSeq" id="WP_166259657.1">
    <property type="nucleotide sequence ID" value="NZ_JAAMOW010000008.1"/>
</dbReference>
<evidence type="ECO:0000256" key="1">
    <source>
        <dbReference type="SAM" id="MobiDB-lite"/>
    </source>
</evidence>
<evidence type="ECO:0000313" key="3">
    <source>
        <dbReference type="Proteomes" id="UP000472676"/>
    </source>
</evidence>
<sequence length="296" mass="31510">MRASSAMPRAAGVTSNPAPSAAGCRRRLSVADSSRGGDSGLSISLIGGIVKTIFSVLLPCVLLSACATVNTMAVDKKTHDVDVSTKSIVLLSLDVSHLDSTYYVPRANVIRLQTPGAKEKADRQNFKIDSDGMTSTATGHNSYLLRLSLKPGRYEVMDVFGDTGRFPFHGFFSVPLLLDIDVPAKSVIYMGRIAAVLRPRQGNEFRAGSVVPLLDQAVTGVSNGTFDVAVSDASQTDIPMMRAMFPSLKTADIRTVMLPAFDRDKVQQWWEGDSKNTEAAPVVAGGTASEATVTAP</sequence>
<protein>
    <recommendedName>
        <fullName evidence="4">DUF4382 domain-containing protein</fullName>
    </recommendedName>
</protein>
<comment type="caution">
    <text evidence="2">The sequence shown here is derived from an EMBL/GenBank/DDBJ whole genome shotgun (WGS) entry which is preliminary data.</text>
</comment>
<feature type="non-terminal residue" evidence="2">
    <location>
        <position position="296"/>
    </location>
</feature>
<feature type="region of interest" description="Disordered" evidence="1">
    <location>
        <begin position="272"/>
        <end position="296"/>
    </location>
</feature>
<gene>
    <name evidence="2" type="ORF">G7Y85_16395</name>
</gene>
<reference evidence="2 3" key="1">
    <citation type="journal article" date="2014" name="Int. J. Syst. Evol. Microbiol.">
        <title>Solimonas terrae sp. nov., isolated from soil.</title>
        <authorList>
            <person name="Kim S.J."/>
            <person name="Moon J.Y."/>
            <person name="Weon H.Y."/>
            <person name="Ahn J.H."/>
            <person name="Chen W.M."/>
            <person name="Kwon S.W."/>
        </authorList>
    </citation>
    <scope>NUCLEOTIDE SEQUENCE [LARGE SCALE GENOMIC DNA]</scope>
    <source>
        <strain evidence="2 3">KIS83-12</strain>
    </source>
</reference>